<comment type="caution">
    <text evidence="2">The sequence shown here is derived from an EMBL/GenBank/DDBJ whole genome shotgun (WGS) entry which is preliminary data.</text>
</comment>
<organism evidence="2 3">
    <name type="scientific">Larinioides sclopetarius</name>
    <dbReference type="NCBI Taxonomy" id="280406"/>
    <lineage>
        <taxon>Eukaryota</taxon>
        <taxon>Metazoa</taxon>
        <taxon>Ecdysozoa</taxon>
        <taxon>Arthropoda</taxon>
        <taxon>Chelicerata</taxon>
        <taxon>Arachnida</taxon>
        <taxon>Araneae</taxon>
        <taxon>Araneomorphae</taxon>
        <taxon>Entelegynae</taxon>
        <taxon>Araneoidea</taxon>
        <taxon>Araneidae</taxon>
        <taxon>Larinioides</taxon>
    </lineage>
</organism>
<feature type="compositionally biased region" description="Acidic residues" evidence="1">
    <location>
        <begin position="867"/>
        <end position="878"/>
    </location>
</feature>
<name>A0AAV1YTQ6_9ARAC</name>
<feature type="compositionally biased region" description="Acidic residues" evidence="1">
    <location>
        <begin position="821"/>
        <end position="836"/>
    </location>
</feature>
<dbReference type="PANTHER" id="PTHR34105:SF1">
    <property type="entry name" value="PROLINE-, GLUTAMIC ACID- AND LEUCINE-RICH PROTEIN 1"/>
    <property type="match status" value="1"/>
</dbReference>
<evidence type="ECO:0000313" key="3">
    <source>
        <dbReference type="Proteomes" id="UP001497382"/>
    </source>
</evidence>
<dbReference type="Proteomes" id="UP001497382">
    <property type="component" value="Unassembled WGS sequence"/>
</dbReference>
<accession>A0AAV1YTQ6</accession>
<reference evidence="2 3" key="1">
    <citation type="submission" date="2024-04" db="EMBL/GenBank/DDBJ databases">
        <authorList>
            <person name="Rising A."/>
            <person name="Reimegard J."/>
            <person name="Sonavane S."/>
            <person name="Akerstrom W."/>
            <person name="Nylinder S."/>
            <person name="Hedman E."/>
            <person name="Kallberg Y."/>
        </authorList>
    </citation>
    <scope>NUCLEOTIDE SEQUENCE [LARGE SCALE GENOMIC DNA]</scope>
</reference>
<dbReference type="GO" id="GO:0006364">
    <property type="term" value="P:rRNA processing"/>
    <property type="evidence" value="ECO:0007669"/>
    <property type="project" value="TreeGrafter"/>
</dbReference>
<feature type="region of interest" description="Disordered" evidence="1">
    <location>
        <begin position="587"/>
        <end position="612"/>
    </location>
</feature>
<feature type="compositionally biased region" description="Acidic residues" evidence="1">
    <location>
        <begin position="758"/>
        <end position="798"/>
    </location>
</feature>
<dbReference type="GO" id="GO:0005634">
    <property type="term" value="C:nucleus"/>
    <property type="evidence" value="ECO:0007669"/>
    <property type="project" value="TreeGrafter"/>
</dbReference>
<sequence length="904" mass="102362">MWSDLITCIGSNADIKYKLSFLNTLVNVHGINLENQNEINLVKSKIKEFCTDSTQRTGGLLLLYAVVHCSSTLYVDNWSQIVLGSLKIPDSFISREIPLKVLNRMLVNFGRDPDYSDVFSKLIPDIFPSLLSPENDKIYKLSCQSLAFCMKYIPEIAGTIVADIEKLLLKELNNPYGEIVEAIGECFAALPSCIFCLQRKGADGKVDYKQIWCNLFAKVLNTINMLLNNLTRLPEDHEDYVDVKNLPVFAISLEKDNDIPLSLIDIIKSLCQCMAKMMSSENQLVRLPVSDLLKTLTRIIEVQKIIKDQNQDLWIGYLKLGYSQMLIGTYVVLEALILNFSIIEQGRNFVDLMNKSLNAIEKTSFSQSSLSQVKGSTWKLINVWLNQYGSKGSQVIADNKTILQHILADIKIGEKKSIESQQLETTRSDGSMKMANKIFACNHALKVLKNLLETNNYHLQKNHLDEICSMLLRISKEVIRHISQLKSSPVPYSDEKCRIRLYDVLLCCAIYSDPLYSKCILEVQNIFQDAWSTDTSTKVRRICHRFRKLSRYYLNPRKPPPDAVQYSYPKWLNIVQQPVIEGVRSEWGNGTEWNSANGPSSDDQMDDNDVAQDQGENAYSDKMESEGDLMPIEQIEENERHMNHGYSRKSSQPMVEEDSIDDSDIEPTYVSTDSNPQRIGMNDSSHINSFGMQSCVVQYASETRTDRHASEEVPSMRNTVENDFEEHVSAFVEVKSAAQKPSQVAMGNGEWRRKENSVDSDEDDSDMEEEGDEEGEAKEGDEEGEVNEEVSDNAADEASDGKRSPDFDEERPNKRQRCMDEEGDDDMDEDVEDEDAPVNNQSSDEEENEVNNFHAVGKNAGSNSENLIEEESQDDNEDTSCRSPTIREMCNDFVLAEPTAAEIS</sequence>
<feature type="region of interest" description="Disordered" evidence="1">
    <location>
        <begin position="733"/>
        <end position="885"/>
    </location>
</feature>
<feature type="compositionally biased region" description="Polar residues" evidence="1">
    <location>
        <begin position="591"/>
        <end position="601"/>
    </location>
</feature>
<dbReference type="InterPro" id="IPR016024">
    <property type="entry name" value="ARM-type_fold"/>
</dbReference>
<evidence type="ECO:0000313" key="2">
    <source>
        <dbReference type="EMBL" id="CAL1262316.1"/>
    </source>
</evidence>
<feature type="compositionally biased region" description="Basic and acidic residues" evidence="1">
    <location>
        <begin position="799"/>
        <end position="820"/>
    </location>
</feature>
<protein>
    <submittedName>
        <fullName evidence="2">Uncharacterized protein</fullName>
    </submittedName>
</protein>
<dbReference type="AlphaFoldDB" id="A0AAV1YTQ6"/>
<keyword evidence="3" id="KW-1185">Reference proteome</keyword>
<gene>
    <name evidence="2" type="ORF">LARSCL_LOCUS932</name>
</gene>
<proteinExistence type="predicted"/>
<dbReference type="EMBL" id="CAXIEN010000005">
    <property type="protein sequence ID" value="CAL1262316.1"/>
    <property type="molecule type" value="Genomic_DNA"/>
</dbReference>
<dbReference type="SUPFAM" id="SSF48371">
    <property type="entry name" value="ARM repeat"/>
    <property type="match status" value="1"/>
</dbReference>
<dbReference type="PANTHER" id="PTHR34105">
    <property type="entry name" value="PROLINE-, GLUTAMIC ACID- AND LEUCINE-RICH PROTEIN 1"/>
    <property type="match status" value="1"/>
</dbReference>
<evidence type="ECO:0000256" key="1">
    <source>
        <dbReference type="SAM" id="MobiDB-lite"/>
    </source>
</evidence>